<gene>
    <name evidence="2" type="ORF">J3D65DRAFT_191403</name>
</gene>
<keyword evidence="3" id="KW-1185">Reference proteome</keyword>
<dbReference type="InterPro" id="IPR036047">
    <property type="entry name" value="F-box-like_dom_sf"/>
</dbReference>
<evidence type="ECO:0000256" key="1">
    <source>
        <dbReference type="SAM" id="MobiDB-lite"/>
    </source>
</evidence>
<name>A0ABR1L1M5_9PEZI</name>
<evidence type="ECO:0000313" key="3">
    <source>
        <dbReference type="Proteomes" id="UP001360953"/>
    </source>
</evidence>
<evidence type="ECO:0008006" key="4">
    <source>
        <dbReference type="Google" id="ProtNLM"/>
    </source>
</evidence>
<dbReference type="EMBL" id="JBBPEH010000018">
    <property type="protein sequence ID" value="KAK7529150.1"/>
    <property type="molecule type" value="Genomic_DNA"/>
</dbReference>
<organism evidence="2 3">
    <name type="scientific">Phyllosticta citribraziliensis</name>
    <dbReference type="NCBI Taxonomy" id="989973"/>
    <lineage>
        <taxon>Eukaryota</taxon>
        <taxon>Fungi</taxon>
        <taxon>Dikarya</taxon>
        <taxon>Ascomycota</taxon>
        <taxon>Pezizomycotina</taxon>
        <taxon>Dothideomycetes</taxon>
        <taxon>Dothideomycetes incertae sedis</taxon>
        <taxon>Botryosphaeriales</taxon>
        <taxon>Phyllostictaceae</taxon>
        <taxon>Phyllosticta</taxon>
    </lineage>
</organism>
<comment type="caution">
    <text evidence="2">The sequence shown here is derived from an EMBL/GenBank/DDBJ whole genome shotgun (WGS) entry which is preliminary data.</text>
</comment>
<dbReference type="RefSeq" id="XP_066649767.1">
    <property type="nucleotide sequence ID" value="XM_066794346.1"/>
</dbReference>
<dbReference type="GeneID" id="92027252"/>
<protein>
    <recommendedName>
        <fullName evidence="4">F-box domain-containing protein</fullName>
    </recommendedName>
</protein>
<sequence>MSVPTTNESQTAEAPIHEQAMDACKVGPPEAACPPPQSPEKRPFSLLGDLPVELVYQVISHLPNEEKAFLSLTNTAFRDYVGELPSLNKDIAFYQKMLPEYPALMVCHDCHRFHHRDNNIAHPFSNPEWVELKDPCSSQRYFRSYGIDMLFFQFQLAMDRHLLTPAHGVPLSALVTSPEHRFSRPWLPTGNHHKVEVEPRIVNNEVVMKARFSLWRPDGDMAPFGAALKTQKFDICPHMTLDDQPRRDEADEFSSEGGFGQIPELAEFDFAEFASPGLVGKVRGCPFCCTDYQTVITNRGSEGRGWLVEVLAWQCFGAARELLDDKWMALTDEWWLEKPHPRWIAAHETGTVRDAFEGAEMQVPPEMLECEEPDWNATEEFVWDQVETEKIVGDWLSAEEVEEVEDSGDDSFWESDWVSEESEEESEAESEGTLEESEEDIEKED</sequence>
<reference evidence="2 3" key="1">
    <citation type="submission" date="2024-04" db="EMBL/GenBank/DDBJ databases">
        <title>Phyllosticta paracitricarpa is synonymous to the EU quarantine fungus P. citricarpa based on phylogenomic analyses.</title>
        <authorList>
            <consortium name="Lawrence Berkeley National Laboratory"/>
            <person name="Van ingen-buijs V.A."/>
            <person name="Van westerhoven A.C."/>
            <person name="Haridas S."/>
            <person name="Skiadas P."/>
            <person name="Martin F."/>
            <person name="Groenewald J.Z."/>
            <person name="Crous P.W."/>
            <person name="Seidl M.F."/>
        </authorList>
    </citation>
    <scope>NUCLEOTIDE SEQUENCE [LARGE SCALE GENOMIC DNA]</scope>
    <source>
        <strain evidence="2 3">CPC 17464</strain>
    </source>
</reference>
<feature type="region of interest" description="Disordered" evidence="1">
    <location>
        <begin position="399"/>
        <end position="445"/>
    </location>
</feature>
<evidence type="ECO:0000313" key="2">
    <source>
        <dbReference type="EMBL" id="KAK7529150.1"/>
    </source>
</evidence>
<dbReference type="Proteomes" id="UP001360953">
    <property type="component" value="Unassembled WGS sequence"/>
</dbReference>
<accession>A0ABR1L1M5</accession>
<dbReference type="SUPFAM" id="SSF81383">
    <property type="entry name" value="F-box domain"/>
    <property type="match status" value="1"/>
</dbReference>
<proteinExistence type="predicted"/>